<dbReference type="AlphaFoldDB" id="F4L0I6"/>
<reference evidence="1 2" key="1">
    <citation type="journal article" date="2011" name="Stand. Genomic Sci.">
        <title>Complete genome sequence of Haliscomenobacter hydrossis type strain (O).</title>
        <authorList>
            <consortium name="US DOE Joint Genome Institute (JGI-PGF)"/>
            <person name="Daligault H."/>
            <person name="Lapidus A."/>
            <person name="Zeytun A."/>
            <person name="Nolan M."/>
            <person name="Lucas S."/>
            <person name="Del Rio T.G."/>
            <person name="Tice H."/>
            <person name="Cheng J.F."/>
            <person name="Tapia R."/>
            <person name="Han C."/>
            <person name="Goodwin L."/>
            <person name="Pitluck S."/>
            <person name="Liolios K."/>
            <person name="Pagani I."/>
            <person name="Ivanova N."/>
            <person name="Huntemann M."/>
            <person name="Mavromatis K."/>
            <person name="Mikhailova N."/>
            <person name="Pati A."/>
            <person name="Chen A."/>
            <person name="Palaniappan K."/>
            <person name="Land M."/>
            <person name="Hauser L."/>
            <person name="Brambilla E.M."/>
            <person name="Rohde M."/>
            <person name="Verbarg S."/>
            <person name="Goker M."/>
            <person name="Bristow J."/>
            <person name="Eisen J.A."/>
            <person name="Markowitz V."/>
            <person name="Hugenholtz P."/>
            <person name="Kyrpides N.C."/>
            <person name="Klenk H.P."/>
            <person name="Woyke T."/>
        </authorList>
    </citation>
    <scope>NUCLEOTIDE SEQUENCE [LARGE SCALE GENOMIC DNA]</scope>
    <source>
        <strain evidence="2">ATCC 27775 / DSM 1100 / LMG 10767 / O</strain>
    </source>
</reference>
<gene>
    <name evidence="1" type="ordered locus">Halhy_0589</name>
</gene>
<evidence type="ECO:0008006" key="3">
    <source>
        <dbReference type="Google" id="ProtNLM"/>
    </source>
</evidence>
<sequence>MLLILSWGMFLCCLQGQSDPLFVKKIQQHRKAYLNDFKKNPASPLGKKELKNVQFFAPDEQYMVLCQFSPTPDAEPFEMPTYSGVTKPYVQYGIAKFSLAGVDYQLSIYRSVSNTLPQYRDYLFVPFKDLSNGEYTYGGGRYLDLRIKDIVDKKLTLDFNKAYNPYCAYSDGYSCPIPPEENHLKVSIPAGEKVFMGKKKHP</sequence>
<evidence type="ECO:0000313" key="2">
    <source>
        <dbReference type="Proteomes" id="UP000008461"/>
    </source>
</evidence>
<dbReference type="KEGG" id="hhy:Halhy_0589"/>
<dbReference type="STRING" id="760192.Halhy_0589"/>
<dbReference type="eggNOG" id="COG3358">
    <property type="taxonomic scope" value="Bacteria"/>
</dbReference>
<proteinExistence type="predicted"/>
<dbReference type="PANTHER" id="PTHR41913">
    <property type="entry name" value="DUF1684 DOMAIN-CONTAINING PROTEIN"/>
    <property type="match status" value="1"/>
</dbReference>
<dbReference type="Proteomes" id="UP000008461">
    <property type="component" value="Chromosome"/>
</dbReference>
<name>F4L0I6_HALH1</name>
<dbReference type="Pfam" id="PF07920">
    <property type="entry name" value="DUF1684"/>
    <property type="match status" value="1"/>
</dbReference>
<dbReference type="EMBL" id="CP002691">
    <property type="protein sequence ID" value="AEE48498.1"/>
    <property type="molecule type" value="Genomic_DNA"/>
</dbReference>
<evidence type="ECO:0000313" key="1">
    <source>
        <dbReference type="EMBL" id="AEE48498.1"/>
    </source>
</evidence>
<accession>F4L0I6</accession>
<keyword evidence="2" id="KW-1185">Reference proteome</keyword>
<dbReference type="InterPro" id="IPR012467">
    <property type="entry name" value="DUF1684"/>
</dbReference>
<protein>
    <recommendedName>
        <fullName evidence="3">DUF1684 domain-containing protein</fullName>
    </recommendedName>
</protein>
<dbReference type="PANTHER" id="PTHR41913:SF1">
    <property type="entry name" value="DUF1684 DOMAIN-CONTAINING PROTEIN"/>
    <property type="match status" value="1"/>
</dbReference>
<dbReference type="HOGENOM" id="CLU_090976_1_0_10"/>
<organism evidence="1 2">
    <name type="scientific">Haliscomenobacter hydrossis (strain ATCC 27775 / DSM 1100 / LMG 10767 / O)</name>
    <dbReference type="NCBI Taxonomy" id="760192"/>
    <lineage>
        <taxon>Bacteria</taxon>
        <taxon>Pseudomonadati</taxon>
        <taxon>Bacteroidota</taxon>
        <taxon>Saprospiria</taxon>
        <taxon>Saprospirales</taxon>
        <taxon>Haliscomenobacteraceae</taxon>
        <taxon>Haliscomenobacter</taxon>
    </lineage>
</organism>
<reference key="2">
    <citation type="submission" date="2011-04" db="EMBL/GenBank/DDBJ databases">
        <title>Complete sequence of chromosome of Haliscomenobacter hydrossis DSM 1100.</title>
        <authorList>
            <consortium name="US DOE Joint Genome Institute (JGI-PGF)"/>
            <person name="Lucas S."/>
            <person name="Han J."/>
            <person name="Lapidus A."/>
            <person name="Bruce D."/>
            <person name="Goodwin L."/>
            <person name="Pitluck S."/>
            <person name="Peters L."/>
            <person name="Kyrpides N."/>
            <person name="Mavromatis K."/>
            <person name="Ivanova N."/>
            <person name="Ovchinnikova G."/>
            <person name="Pagani I."/>
            <person name="Daligault H."/>
            <person name="Detter J.C."/>
            <person name="Han C."/>
            <person name="Land M."/>
            <person name="Hauser L."/>
            <person name="Markowitz V."/>
            <person name="Cheng J.-F."/>
            <person name="Hugenholtz P."/>
            <person name="Woyke T."/>
            <person name="Wu D."/>
            <person name="Verbarg S."/>
            <person name="Frueling A."/>
            <person name="Brambilla E."/>
            <person name="Klenk H.-P."/>
            <person name="Eisen J.A."/>
        </authorList>
    </citation>
    <scope>NUCLEOTIDE SEQUENCE</scope>
    <source>
        <strain>DSM 1100</strain>
    </source>
</reference>
<dbReference type="OrthoDB" id="5493262at2"/>